<reference evidence="2" key="1">
    <citation type="submission" date="2015-05" db="EMBL/GenBank/DDBJ databases">
        <authorList>
            <person name="Fogelqvist Johan"/>
        </authorList>
    </citation>
    <scope>NUCLEOTIDE SEQUENCE [LARGE SCALE GENOMIC DNA]</scope>
</reference>
<accession>A0A0G4L3S6</accession>
<gene>
    <name evidence="1" type="ORF">BN1723_010966</name>
</gene>
<evidence type="ECO:0000313" key="1">
    <source>
        <dbReference type="EMBL" id="CRK16385.1"/>
    </source>
</evidence>
<dbReference type="EMBL" id="CVQI01006891">
    <property type="protein sequence ID" value="CRK16385.1"/>
    <property type="molecule type" value="Genomic_DNA"/>
</dbReference>
<protein>
    <submittedName>
        <fullName evidence="1">Uncharacterized protein</fullName>
    </submittedName>
</protein>
<sequence>ALDIVHSSLPTQSSFSSDLSRDLGDLASKLLQLVDHGVDCGLELKDFAPAVGLNLLRKITLGYSSRDFNDVSHLRRKIIRHGVDVDAYLPFRHREPHA</sequence>
<name>A0A0G4L3S6_VERLO</name>
<organism evidence="1 2">
    <name type="scientific">Verticillium longisporum</name>
    <name type="common">Verticillium dahliae var. longisporum</name>
    <dbReference type="NCBI Taxonomy" id="100787"/>
    <lineage>
        <taxon>Eukaryota</taxon>
        <taxon>Fungi</taxon>
        <taxon>Dikarya</taxon>
        <taxon>Ascomycota</taxon>
        <taxon>Pezizomycotina</taxon>
        <taxon>Sordariomycetes</taxon>
        <taxon>Hypocreomycetidae</taxon>
        <taxon>Glomerellales</taxon>
        <taxon>Plectosphaerellaceae</taxon>
        <taxon>Verticillium</taxon>
    </lineage>
</organism>
<proteinExistence type="predicted"/>
<dbReference type="Proteomes" id="UP000045706">
    <property type="component" value="Unassembled WGS sequence"/>
</dbReference>
<dbReference type="AlphaFoldDB" id="A0A0G4L3S6"/>
<evidence type="ECO:0000313" key="2">
    <source>
        <dbReference type="Proteomes" id="UP000045706"/>
    </source>
</evidence>
<feature type="non-terminal residue" evidence="1">
    <location>
        <position position="1"/>
    </location>
</feature>